<dbReference type="PROSITE" id="PS00108">
    <property type="entry name" value="PROTEIN_KINASE_ST"/>
    <property type="match status" value="1"/>
</dbReference>
<dbReference type="FunFam" id="1.10.510.10:FF:000129">
    <property type="entry name" value="cysteine-rich receptor-like protein kinase 10"/>
    <property type="match status" value="1"/>
</dbReference>
<protein>
    <submittedName>
        <fullName evidence="20">Uncharacterized protein</fullName>
    </submittedName>
</protein>
<dbReference type="Proteomes" id="UP000886595">
    <property type="component" value="Unassembled WGS sequence"/>
</dbReference>
<dbReference type="InterPro" id="IPR002902">
    <property type="entry name" value="GNK2"/>
</dbReference>
<keyword evidence="2" id="KW-0723">Serine/threonine-protein kinase</keyword>
<dbReference type="InterPro" id="IPR008271">
    <property type="entry name" value="Ser/Thr_kinase_AS"/>
</dbReference>
<dbReference type="GO" id="GO:0009751">
    <property type="term" value="P:response to salicylic acid"/>
    <property type="evidence" value="ECO:0007669"/>
    <property type="project" value="UniProtKB-ARBA"/>
</dbReference>
<feature type="domain" description="Gnk2-homologous" evidence="19">
    <location>
        <begin position="133"/>
        <end position="243"/>
    </location>
</feature>
<dbReference type="PROSITE" id="PS50011">
    <property type="entry name" value="PROTEIN_KINASE_DOM"/>
    <property type="match status" value="1"/>
</dbReference>
<keyword evidence="4 16" id="KW-0812">Transmembrane</keyword>
<feature type="signal peptide" evidence="17">
    <location>
        <begin position="1"/>
        <end position="23"/>
    </location>
</feature>
<accession>A0A8X8B9X9</accession>
<dbReference type="CDD" id="cd23509">
    <property type="entry name" value="Gnk2-like"/>
    <property type="match status" value="2"/>
</dbReference>
<evidence type="ECO:0000256" key="17">
    <source>
        <dbReference type="SAM" id="SignalP"/>
    </source>
</evidence>
<reference evidence="20 21" key="1">
    <citation type="submission" date="2020-02" db="EMBL/GenBank/DDBJ databases">
        <authorList>
            <person name="Ma Q."/>
            <person name="Huang Y."/>
            <person name="Song X."/>
            <person name="Pei D."/>
        </authorList>
    </citation>
    <scope>NUCLEOTIDE SEQUENCE [LARGE SCALE GENOMIC DNA]</scope>
    <source>
        <strain evidence="20">Sxm20200214</strain>
        <tissue evidence="20">Leaf</tissue>
    </source>
</reference>
<evidence type="ECO:0000256" key="2">
    <source>
        <dbReference type="ARBA" id="ARBA00022527"/>
    </source>
</evidence>
<evidence type="ECO:0000256" key="6">
    <source>
        <dbReference type="ARBA" id="ARBA00022737"/>
    </source>
</evidence>
<evidence type="ECO:0000313" key="21">
    <source>
        <dbReference type="Proteomes" id="UP000886595"/>
    </source>
</evidence>
<organism evidence="20 21">
    <name type="scientific">Brassica carinata</name>
    <name type="common">Ethiopian mustard</name>
    <name type="synonym">Abyssinian cabbage</name>
    <dbReference type="NCBI Taxonomy" id="52824"/>
    <lineage>
        <taxon>Eukaryota</taxon>
        <taxon>Viridiplantae</taxon>
        <taxon>Streptophyta</taxon>
        <taxon>Embryophyta</taxon>
        <taxon>Tracheophyta</taxon>
        <taxon>Spermatophyta</taxon>
        <taxon>Magnoliopsida</taxon>
        <taxon>eudicotyledons</taxon>
        <taxon>Gunneridae</taxon>
        <taxon>Pentapetalae</taxon>
        <taxon>rosids</taxon>
        <taxon>malvids</taxon>
        <taxon>Brassicales</taxon>
        <taxon>Brassicaceae</taxon>
        <taxon>Brassiceae</taxon>
        <taxon>Brassica</taxon>
    </lineage>
</organism>
<dbReference type="PANTHER" id="PTHR27002">
    <property type="entry name" value="RECEPTOR-LIKE SERINE/THREONINE-PROTEIN KINASE SD1-8"/>
    <property type="match status" value="1"/>
</dbReference>
<dbReference type="EMBL" id="JAAMPC010000001">
    <property type="protein sequence ID" value="KAG2330474.1"/>
    <property type="molecule type" value="Genomic_DNA"/>
</dbReference>
<evidence type="ECO:0000256" key="16">
    <source>
        <dbReference type="SAM" id="Phobius"/>
    </source>
</evidence>
<dbReference type="PANTHER" id="PTHR27002:SF1047">
    <property type="entry name" value="CYSTEINE-RICH RECEPTOR-LIKE PROTEIN KINASE 34"/>
    <property type="match status" value="1"/>
</dbReference>
<dbReference type="Gene3D" id="3.30.430.20">
    <property type="entry name" value="Gnk2 domain, C-X8-C-X2-C motif"/>
    <property type="match status" value="2"/>
</dbReference>
<dbReference type="FunFam" id="3.30.430.20:FF:000003">
    <property type="entry name" value="Cysteine-rich RLK (RECEPTOR-like protein kinase) 10"/>
    <property type="match status" value="1"/>
</dbReference>
<dbReference type="GO" id="GO:0005524">
    <property type="term" value="F:ATP binding"/>
    <property type="evidence" value="ECO:0007669"/>
    <property type="project" value="UniProtKB-UniRule"/>
</dbReference>
<evidence type="ECO:0000256" key="7">
    <source>
        <dbReference type="ARBA" id="ARBA00022741"/>
    </source>
</evidence>
<evidence type="ECO:0000256" key="3">
    <source>
        <dbReference type="ARBA" id="ARBA00022679"/>
    </source>
</evidence>
<keyword evidence="21" id="KW-1185">Reference proteome</keyword>
<dbReference type="GO" id="GO:0004674">
    <property type="term" value="F:protein serine/threonine kinase activity"/>
    <property type="evidence" value="ECO:0007669"/>
    <property type="project" value="UniProtKB-KW"/>
</dbReference>
<dbReference type="GO" id="GO:0005886">
    <property type="term" value="C:plasma membrane"/>
    <property type="evidence" value="ECO:0007669"/>
    <property type="project" value="TreeGrafter"/>
</dbReference>
<dbReference type="Pfam" id="PF01657">
    <property type="entry name" value="Stress-antifung"/>
    <property type="match status" value="2"/>
</dbReference>
<keyword evidence="12" id="KW-0675">Receptor</keyword>
<evidence type="ECO:0000256" key="12">
    <source>
        <dbReference type="ARBA" id="ARBA00023170"/>
    </source>
</evidence>
<dbReference type="FunFam" id="3.30.200.20:FF:000727">
    <property type="entry name" value="Cysteine-rich RLK (RECEPTOR-like protein kinase) 23"/>
    <property type="match status" value="1"/>
</dbReference>
<keyword evidence="10 16" id="KW-1133">Transmembrane helix</keyword>
<dbReference type="AlphaFoldDB" id="A0A8X8B9X9"/>
<dbReference type="SUPFAM" id="SSF56112">
    <property type="entry name" value="Protein kinase-like (PK-like)"/>
    <property type="match status" value="1"/>
</dbReference>
<keyword evidence="7 14" id="KW-0547">Nucleotide-binding</keyword>
<dbReference type="Pfam" id="PF07714">
    <property type="entry name" value="PK_Tyr_Ser-Thr"/>
    <property type="match status" value="1"/>
</dbReference>
<evidence type="ECO:0000313" key="20">
    <source>
        <dbReference type="EMBL" id="KAG2330474.1"/>
    </source>
</evidence>
<feature type="binding site" evidence="14">
    <location>
        <position position="376"/>
    </location>
    <ligand>
        <name>ATP</name>
        <dbReference type="ChEBI" id="CHEBI:30616"/>
    </ligand>
</feature>
<feature type="domain" description="Gnk2-homologous" evidence="19">
    <location>
        <begin position="20"/>
        <end position="123"/>
    </location>
</feature>
<feature type="transmembrane region" description="Helical" evidence="16">
    <location>
        <begin position="289"/>
        <end position="311"/>
    </location>
</feature>
<comment type="subcellular location">
    <subcellularLocation>
        <location evidence="1">Membrane</location>
        <topology evidence="1">Single-pass membrane protein</topology>
    </subcellularLocation>
</comment>
<dbReference type="PROSITE" id="PS00107">
    <property type="entry name" value="PROTEIN_KINASE_ATP"/>
    <property type="match status" value="1"/>
</dbReference>
<comment type="caution">
    <text evidence="20">The sequence shown here is derived from an EMBL/GenBank/DDBJ whole genome shotgun (WGS) entry which is preliminary data.</text>
</comment>
<keyword evidence="6" id="KW-0677">Repeat</keyword>
<keyword evidence="5 17" id="KW-0732">Signal</keyword>
<dbReference type="FunFam" id="3.30.430.20:FF:000007">
    <property type="entry name" value="Cysteine-rich receptor-like protein kinase 11"/>
    <property type="match status" value="1"/>
</dbReference>
<evidence type="ECO:0000256" key="1">
    <source>
        <dbReference type="ARBA" id="ARBA00004167"/>
    </source>
</evidence>
<evidence type="ECO:0000256" key="11">
    <source>
        <dbReference type="ARBA" id="ARBA00023136"/>
    </source>
</evidence>
<evidence type="ECO:0000259" key="18">
    <source>
        <dbReference type="PROSITE" id="PS50011"/>
    </source>
</evidence>
<name>A0A8X8B9X9_BRACI</name>
<dbReference type="InterPro" id="IPR017441">
    <property type="entry name" value="Protein_kinase_ATP_BS"/>
</dbReference>
<evidence type="ECO:0000256" key="8">
    <source>
        <dbReference type="ARBA" id="ARBA00022777"/>
    </source>
</evidence>
<evidence type="ECO:0000256" key="10">
    <source>
        <dbReference type="ARBA" id="ARBA00022989"/>
    </source>
</evidence>
<dbReference type="CDD" id="cd14066">
    <property type="entry name" value="STKc_IRAK"/>
    <property type="match status" value="1"/>
</dbReference>
<proteinExistence type="predicted"/>
<evidence type="ECO:0000256" key="4">
    <source>
        <dbReference type="ARBA" id="ARBA00022692"/>
    </source>
</evidence>
<evidence type="ECO:0000259" key="19">
    <source>
        <dbReference type="PROSITE" id="PS51473"/>
    </source>
</evidence>
<gene>
    <name evidence="20" type="ORF">Bca52824_001654</name>
</gene>
<dbReference type="Gene3D" id="1.10.510.10">
    <property type="entry name" value="Transferase(Phosphotransferase) domain 1"/>
    <property type="match status" value="1"/>
</dbReference>
<dbReference type="InterPro" id="IPR038408">
    <property type="entry name" value="GNK2_sf"/>
</dbReference>
<dbReference type="InterPro" id="IPR000719">
    <property type="entry name" value="Prot_kinase_dom"/>
</dbReference>
<evidence type="ECO:0000256" key="14">
    <source>
        <dbReference type="PROSITE-ProRule" id="PRU10141"/>
    </source>
</evidence>
<dbReference type="OrthoDB" id="688481at2759"/>
<dbReference type="InterPro" id="IPR001245">
    <property type="entry name" value="Ser-Thr/Tyr_kinase_cat_dom"/>
</dbReference>
<feature type="compositionally biased region" description="Pro residues" evidence="15">
    <location>
        <begin position="261"/>
        <end position="272"/>
    </location>
</feature>
<evidence type="ECO:0000256" key="13">
    <source>
        <dbReference type="ARBA" id="ARBA00023180"/>
    </source>
</evidence>
<feature type="chain" id="PRO_5036493658" evidence="17">
    <location>
        <begin position="24"/>
        <end position="673"/>
    </location>
</feature>
<dbReference type="PROSITE" id="PS51473">
    <property type="entry name" value="GNK2"/>
    <property type="match status" value="2"/>
</dbReference>
<dbReference type="SMART" id="SM00220">
    <property type="entry name" value="S_TKc"/>
    <property type="match status" value="1"/>
</dbReference>
<sequence>MKLMTSFLPVFLVSLIALDSVSAQEICFNGFFKPNSTYDLNRRQILSSLASNVTSNNGFVNSSIGQNPNRVFIIGMCIPGTKPETCSDCIKGASDRLSKSCPNQTEAYTWPDCCMVRYSNISFSGSLVMEPSESLYNTGDIGDTDANMSVFDRVYEELMVRTIAAALNGSSSFEQKYFAAEVAPLTTTKTIYAMMQCTPDVSSRDCELCLKKSVGEYLSCCRGKQGGAIIRPSCFFRWDLYPYAGAFDNVTLPPAHPPALPPPLPSLSPPVSDPANTTRKDGKTISTGIIVAIVVPAVIMLVLLVIGFMVCRKRKLYQTNEIQAGDEITTTRSLQFSFKMIKDATDKFADSNLIGRGGFGEVYKGILSTGTEVAVKRLSKSSGQGAQEFKNEAVLVTKLQHRNLVRLLGFCLEGEEKILVYEFVPNKSLDYFLFDPTKQSELDWTRRYNIIGGISRGILYLHQDSRLTIIHRDLKASNILLDADMNPKIADFGMARIFGVDQSQADTRRIVGTYGYMSPEYAMRGHFSMKSDVYSFGILILEVISGKKISSFNQIGDSAGNLVAHAWRLWRNGSTLKLIDPTIGESYQSSEATRCIHIALLCIQEDPADRPLLPAIIVMLTSSTTTLPVPRAPGFCLPSRHELDADGLESSQSTSRSITGSINDASITDFYPR</sequence>
<keyword evidence="3" id="KW-0808">Transferase</keyword>
<keyword evidence="9 14" id="KW-0067">ATP-binding</keyword>
<keyword evidence="11 16" id="KW-0472">Membrane</keyword>
<evidence type="ECO:0000256" key="9">
    <source>
        <dbReference type="ARBA" id="ARBA00022840"/>
    </source>
</evidence>
<dbReference type="InterPro" id="IPR011009">
    <property type="entry name" value="Kinase-like_dom_sf"/>
</dbReference>
<feature type="domain" description="Protein kinase" evidence="18">
    <location>
        <begin position="348"/>
        <end position="627"/>
    </location>
</feature>
<evidence type="ECO:0000256" key="15">
    <source>
        <dbReference type="SAM" id="MobiDB-lite"/>
    </source>
</evidence>
<feature type="region of interest" description="Disordered" evidence="15">
    <location>
        <begin position="261"/>
        <end position="280"/>
    </location>
</feature>
<dbReference type="GO" id="GO:0042742">
    <property type="term" value="P:defense response to bacterium"/>
    <property type="evidence" value="ECO:0007669"/>
    <property type="project" value="TreeGrafter"/>
</dbReference>
<dbReference type="Gene3D" id="3.30.200.20">
    <property type="entry name" value="Phosphorylase Kinase, domain 1"/>
    <property type="match status" value="1"/>
</dbReference>
<evidence type="ECO:0000256" key="5">
    <source>
        <dbReference type="ARBA" id="ARBA00022729"/>
    </source>
</evidence>
<keyword evidence="8" id="KW-0418">Kinase</keyword>
<keyword evidence="13" id="KW-0325">Glycoprotein</keyword>